<dbReference type="eggNOG" id="COG1305">
    <property type="taxonomic scope" value="Bacteria"/>
</dbReference>
<dbReference type="InterPro" id="IPR052901">
    <property type="entry name" value="Bact_TGase-like"/>
</dbReference>
<dbReference type="PANTHER" id="PTHR42736">
    <property type="entry name" value="PROTEIN-GLUTAMINE GAMMA-GLUTAMYLTRANSFERASE"/>
    <property type="match status" value="1"/>
</dbReference>
<dbReference type="PANTHER" id="PTHR42736:SF1">
    <property type="entry name" value="PROTEIN-GLUTAMINE GAMMA-GLUTAMYLTRANSFERASE"/>
    <property type="match status" value="1"/>
</dbReference>
<feature type="transmembrane region" description="Helical" evidence="2">
    <location>
        <begin position="205"/>
        <end position="227"/>
    </location>
</feature>
<name>A0A073B9I9_9PSEU</name>
<keyword evidence="5" id="KW-1185">Reference proteome</keyword>
<comment type="caution">
    <text evidence="4">The sequence shown here is derived from an EMBL/GenBank/DDBJ whole genome shotgun (WGS) entry which is preliminary data.</text>
</comment>
<dbReference type="SMART" id="SM00460">
    <property type="entry name" value="TGc"/>
    <property type="match status" value="1"/>
</dbReference>
<feature type="compositionally biased region" description="Low complexity" evidence="1">
    <location>
        <begin position="551"/>
        <end position="576"/>
    </location>
</feature>
<dbReference type="Gene3D" id="3.10.620.30">
    <property type="match status" value="1"/>
</dbReference>
<evidence type="ECO:0000256" key="1">
    <source>
        <dbReference type="SAM" id="MobiDB-lite"/>
    </source>
</evidence>
<feature type="domain" description="Transglutaminase-like" evidence="3">
    <location>
        <begin position="460"/>
        <end position="529"/>
    </location>
</feature>
<gene>
    <name evidence="4" type="ORF">GU90_09580</name>
</gene>
<keyword evidence="2" id="KW-0812">Transmembrane</keyword>
<evidence type="ECO:0000256" key="2">
    <source>
        <dbReference type="SAM" id="Phobius"/>
    </source>
</evidence>
<evidence type="ECO:0000313" key="4">
    <source>
        <dbReference type="EMBL" id="KEI44424.1"/>
    </source>
</evidence>
<feature type="transmembrane region" description="Helical" evidence="2">
    <location>
        <begin position="166"/>
        <end position="184"/>
    </location>
</feature>
<accession>A0A073B9I9</accession>
<feature type="transmembrane region" description="Helical" evidence="2">
    <location>
        <begin position="31"/>
        <end position="49"/>
    </location>
</feature>
<protein>
    <submittedName>
        <fullName evidence="4">Transglutaminase</fullName>
    </submittedName>
</protein>
<feature type="region of interest" description="Disordered" evidence="1">
    <location>
        <begin position="545"/>
        <end position="587"/>
    </location>
</feature>
<dbReference type="EMBL" id="JNVU01000025">
    <property type="protein sequence ID" value="KEI44424.1"/>
    <property type="molecule type" value="Genomic_DNA"/>
</dbReference>
<dbReference type="InterPro" id="IPR038765">
    <property type="entry name" value="Papain-like_cys_pep_sf"/>
</dbReference>
<dbReference type="Pfam" id="PF13559">
    <property type="entry name" value="DUF4129"/>
    <property type="match status" value="1"/>
</dbReference>
<evidence type="ECO:0000259" key="3">
    <source>
        <dbReference type="SMART" id="SM00460"/>
    </source>
</evidence>
<feature type="transmembrane region" description="Helical" evidence="2">
    <location>
        <begin position="592"/>
        <end position="613"/>
    </location>
</feature>
<keyword evidence="2" id="KW-0472">Membrane</keyword>
<dbReference type="SUPFAM" id="SSF54001">
    <property type="entry name" value="Cysteine proteinases"/>
    <property type="match status" value="1"/>
</dbReference>
<dbReference type="Proteomes" id="UP000031419">
    <property type="component" value="Unassembled WGS sequence"/>
</dbReference>
<reference evidence="4 5" key="1">
    <citation type="submission" date="2014-06" db="EMBL/GenBank/DDBJ databases">
        <title>Saccharopolyspora rectivirgula DSM-43113 Genome sequencing.</title>
        <authorList>
            <person name="Barrera C."/>
            <person name="Millon L."/>
            <person name="Rognon B."/>
            <person name="Zaugg C."/>
            <person name="Monod M."/>
        </authorList>
    </citation>
    <scope>NUCLEOTIDE SEQUENCE [LARGE SCALE GENOMIC DNA]</scope>
    <source>
        <strain evidence="4 5">DSM 43113</strain>
    </source>
</reference>
<dbReference type="Pfam" id="PF11992">
    <property type="entry name" value="TgpA_N"/>
    <property type="match status" value="1"/>
</dbReference>
<dbReference type="Pfam" id="PF01841">
    <property type="entry name" value="Transglut_core"/>
    <property type="match status" value="1"/>
</dbReference>
<proteinExistence type="predicted"/>
<dbReference type="STRING" id="28042.GU90_09580"/>
<dbReference type="OrthoDB" id="9804023at2"/>
<dbReference type="InterPro" id="IPR021878">
    <property type="entry name" value="TgpA_N"/>
</dbReference>
<dbReference type="InterPro" id="IPR002931">
    <property type="entry name" value="Transglutaminase-like"/>
</dbReference>
<evidence type="ECO:0000313" key="5">
    <source>
        <dbReference type="Proteomes" id="UP000031419"/>
    </source>
</evidence>
<sequence>MSPTSVATWAGALSVLGAATSLAGVFSDWRWLLPTVVAVGVVAGIGAWSRKLRVKPALGVLAQLGALLVVLNTAFTEHGWLGAVPGPASIDELLSLLDQAVELVRTGVPPAPADPPLQCLATLGLGLVAVLVDLIVVVFGSPAVAGLVLLCVLAVPASLSGDMLPWWSFAAGGLTFTLLLACRGQHRKEQQEHQLQRTETLFGRTAAVVAGTATVLALLAGVVFTGVGTEGRLPGESPARFRAGSGIGLKPFTSLRGQLNREQQVELFRVRGLSEPTYLRAITLRKFNPERGWELDGLTQGVDASLELPLPEGTTINNGRHYRVEIEPTGYRDPWLPIFGVPSSVSGMGPNWRYDPAAGIVFTQTTQESRPYVEQFTLPTPTATDLRTAHGPLAIAPAYLDTTGVPPQITELAQRLTSQAPTDFDKAVAINRFFTEPENGFVYDVQTAPEAGTDALTHFLFQGKRGFCEQYASAMAVLLRAVGIPSRVAVGFTPGYQDGEERVITTDDAHAWVEAYFPGWGWQIFDPTPLQDGRGSVPQFLEQELNPAPPEESSAPSQSETDPRSPEAQPEQPADQEQQDARRPVVEEDGGGWLTATAGVVLLAALLGLPALLRELRRRQRLQAINAGSPRAASIAWREVLDEFRDRGTEPAASATARALARDLVDRHQLDEQAAAALDELVRAVEREWYAPSPANNSAGGVLEALNTVVGFLRRTDPLPWRARLFPPSLLAAVAPRRVEKTTGAR</sequence>
<dbReference type="AlphaFoldDB" id="A0A073B9I9"/>
<dbReference type="InterPro" id="IPR025403">
    <property type="entry name" value="TgpA-like_C"/>
</dbReference>
<organism evidence="4 5">
    <name type="scientific">Saccharopolyspora rectivirgula</name>
    <dbReference type="NCBI Taxonomy" id="28042"/>
    <lineage>
        <taxon>Bacteria</taxon>
        <taxon>Bacillati</taxon>
        <taxon>Actinomycetota</taxon>
        <taxon>Actinomycetes</taxon>
        <taxon>Pseudonocardiales</taxon>
        <taxon>Pseudonocardiaceae</taxon>
        <taxon>Saccharopolyspora</taxon>
    </lineage>
</organism>
<keyword evidence="2" id="KW-1133">Transmembrane helix</keyword>